<evidence type="ECO:0000313" key="4">
    <source>
        <dbReference type="Proteomes" id="UP000002045"/>
    </source>
</evidence>
<name>D3V270_XENBS</name>
<gene>
    <name evidence="1" type="ordered locus">XBJ1_2294</name>
    <name evidence="2" type="ordered locus">XBJ1_2678</name>
    <name evidence="3" type="ordered locus">XBJ1_3185</name>
</gene>
<sequence>MFGLLDDQALEILIILAEFLLKDAHDLFEHSIPQFLFRAAHWKSLSAYFLSYIIFQDPKSVFGCPYDMVLTTPKHMRCFLESTHG</sequence>
<evidence type="ECO:0000313" key="2">
    <source>
        <dbReference type="EMBL" id="CBJ81802.1"/>
    </source>
</evidence>
<dbReference type="HOGENOM" id="CLU_2756886_0_0_6"/>
<protein>
    <submittedName>
        <fullName evidence="1">Uncharacterized protein</fullName>
    </submittedName>
</protein>
<dbReference type="Proteomes" id="UP000002045">
    <property type="component" value="Chromosome"/>
</dbReference>
<accession>D3V270</accession>
<dbReference type="KEGG" id="xbo:XBJ1_2294"/>
<evidence type="ECO:0000313" key="1">
    <source>
        <dbReference type="EMBL" id="CBJ81420.1"/>
    </source>
</evidence>
<organism evidence="1 4">
    <name type="scientific">Xenorhabdus bovienii (strain SS-2004)</name>
    <name type="common">Xenorhabdus nematophila subsp. bovienii</name>
    <dbReference type="NCBI Taxonomy" id="406818"/>
    <lineage>
        <taxon>Bacteria</taxon>
        <taxon>Pseudomonadati</taxon>
        <taxon>Pseudomonadota</taxon>
        <taxon>Gammaproteobacteria</taxon>
        <taxon>Enterobacterales</taxon>
        <taxon>Morganellaceae</taxon>
        <taxon>Xenorhabdus</taxon>
    </lineage>
</organism>
<dbReference type="AlphaFoldDB" id="D3V270"/>
<dbReference type="KEGG" id="xbo:XBJ1_3185"/>
<evidence type="ECO:0000313" key="3">
    <source>
        <dbReference type="EMBL" id="CBJ82306.1"/>
    </source>
</evidence>
<dbReference type="EMBL" id="FN667741">
    <property type="protein sequence ID" value="CBJ81420.1"/>
    <property type="molecule type" value="Genomic_DNA"/>
</dbReference>
<dbReference type="EMBL" id="FN667741">
    <property type="protein sequence ID" value="CBJ81802.1"/>
    <property type="molecule type" value="Genomic_DNA"/>
</dbReference>
<reference evidence="1" key="1">
    <citation type="journal article" date="2011" name="PLoS ONE">
        <title>The entomopathogenic bacterial endosymbionts xenorhabdus and photorhabdus: convergent lifestyles from divergent genomes.</title>
        <authorList>
            <person name="Chaston J.M."/>
            <person name="Suen G."/>
            <person name="Tucker S.L."/>
            <person name="Andersen A.W."/>
            <person name="Bhasin A."/>
            <person name="Bode E."/>
            <person name="Bode H.B."/>
            <person name="Brachmann A.O."/>
            <person name="Cowles C.E."/>
            <person name="Cowles K.N."/>
            <person name="Darby C."/>
            <person name="de Leon L."/>
            <person name="Drace K."/>
            <person name="Du Z."/>
            <person name="Givaudan A."/>
            <person name="Herbert Tran E.E."/>
            <person name="Jewell K.A."/>
            <person name="Knack J.J."/>
            <person name="Krasomil-Osterfeld K.C."/>
            <person name="Kukor R."/>
            <person name="Lanois A."/>
            <person name="Latreille P."/>
            <person name="Leimgruber N.K."/>
            <person name="Lipke C.M."/>
            <person name="Liu R."/>
            <person name="Lu X."/>
            <person name="Martens E.C."/>
            <person name="Marri P.R."/>
            <person name="Medigue C."/>
            <person name="Menard M.L."/>
            <person name="Miller N.M."/>
            <person name="Morales-Soto N."/>
            <person name="Norton S."/>
            <person name="Ogier J.C."/>
            <person name="Orchard S.S."/>
            <person name="Park D."/>
            <person name="Park Y."/>
            <person name="Qurollo B.A."/>
            <person name="Sugar D.R."/>
            <person name="Richards G.R."/>
            <person name="Rouy Z."/>
            <person name="Slominski B."/>
            <person name="Slominski K."/>
            <person name="Snyder H."/>
            <person name="Tjaden B.C."/>
            <person name="van der Hoeven R."/>
            <person name="Welch R.D."/>
            <person name="Wheeler C."/>
            <person name="Xiang B."/>
            <person name="Barbazuk B."/>
            <person name="Gaudriault S."/>
            <person name="Goodner B."/>
            <person name="Slater S.C."/>
            <person name="Forst S."/>
            <person name="Goldman B.S."/>
            <person name="Goodrich-Blair H."/>
        </authorList>
    </citation>
    <scope>NUCLEOTIDE SEQUENCE [LARGE SCALE GENOMIC DNA]</scope>
    <source>
        <strain evidence="1">SS-2004</strain>
    </source>
</reference>
<dbReference type="EMBL" id="FN667741">
    <property type="protein sequence ID" value="CBJ82306.1"/>
    <property type="molecule type" value="Genomic_DNA"/>
</dbReference>
<proteinExistence type="predicted"/>
<dbReference type="STRING" id="406818.XBJ1_2294"/>
<dbReference type="KEGG" id="xbo:XBJ1_2678"/>